<accession>A0ABP0Z576</accession>
<organism evidence="2 3">
    <name type="scientific">Citrullus colocynthis</name>
    <name type="common">colocynth</name>
    <dbReference type="NCBI Taxonomy" id="252529"/>
    <lineage>
        <taxon>Eukaryota</taxon>
        <taxon>Viridiplantae</taxon>
        <taxon>Streptophyta</taxon>
        <taxon>Embryophyta</taxon>
        <taxon>Tracheophyta</taxon>
        <taxon>Spermatophyta</taxon>
        <taxon>Magnoliopsida</taxon>
        <taxon>eudicotyledons</taxon>
        <taxon>Gunneridae</taxon>
        <taxon>Pentapetalae</taxon>
        <taxon>rosids</taxon>
        <taxon>fabids</taxon>
        <taxon>Cucurbitales</taxon>
        <taxon>Cucurbitaceae</taxon>
        <taxon>Benincaseae</taxon>
        <taxon>Citrullus</taxon>
    </lineage>
</organism>
<feature type="region of interest" description="Disordered" evidence="1">
    <location>
        <begin position="1"/>
        <end position="20"/>
    </location>
</feature>
<dbReference type="EMBL" id="OZ021742">
    <property type="protein sequence ID" value="CAK9327841.1"/>
    <property type="molecule type" value="Genomic_DNA"/>
</dbReference>
<proteinExistence type="predicted"/>
<evidence type="ECO:0000313" key="2">
    <source>
        <dbReference type="EMBL" id="CAK9327841.1"/>
    </source>
</evidence>
<gene>
    <name evidence="2" type="ORF">CITCOLO1_LOCUS20234</name>
</gene>
<keyword evidence="3" id="KW-1185">Reference proteome</keyword>
<name>A0ABP0Z576_9ROSI</name>
<protein>
    <submittedName>
        <fullName evidence="2">Uncharacterized protein</fullName>
    </submittedName>
</protein>
<reference evidence="2 3" key="1">
    <citation type="submission" date="2024-03" db="EMBL/GenBank/DDBJ databases">
        <authorList>
            <person name="Gkanogiannis A."/>
            <person name="Becerra Lopez-Lavalle L."/>
        </authorList>
    </citation>
    <scope>NUCLEOTIDE SEQUENCE [LARGE SCALE GENOMIC DNA]</scope>
</reference>
<evidence type="ECO:0000313" key="3">
    <source>
        <dbReference type="Proteomes" id="UP001642487"/>
    </source>
</evidence>
<dbReference type="Proteomes" id="UP001642487">
    <property type="component" value="Chromosome 8"/>
</dbReference>
<sequence>MHQNIEQKVRTHRSTGYGCSDSRSSGLWFTNPNTKMSWVYRSGLLEYSPNGRTSAEGVVASGPRVGCLSLRQKATRALNAWVCRRISLKPVATWVYVAVKLMVLSVEGRDVELNSSGLHRRLRPQRGGNVAGVEGGWPEKKLYGGGWLKLQGGE</sequence>
<evidence type="ECO:0000256" key="1">
    <source>
        <dbReference type="SAM" id="MobiDB-lite"/>
    </source>
</evidence>